<dbReference type="Proteomes" id="UP000887013">
    <property type="component" value="Unassembled WGS sequence"/>
</dbReference>
<dbReference type="EMBL" id="BMAW01037610">
    <property type="protein sequence ID" value="GFU49216.1"/>
    <property type="molecule type" value="Genomic_DNA"/>
</dbReference>
<dbReference type="AlphaFoldDB" id="A0A8X6R125"/>
<name>A0A8X6R125_NEPPI</name>
<sequence length="116" mass="13644">MEDWEAMGIVECFIPQKHHQVLEALRCKIFNYSSMLLSSCLIVKNLKMLKKVTMNEEAQVEGLETEFQTYFEAQSDELRKPVKQQILKTQCKIRKKYNLKRRGSKSYRVGDVVVIK</sequence>
<evidence type="ECO:0000313" key="1">
    <source>
        <dbReference type="EMBL" id="GFU49216.1"/>
    </source>
</evidence>
<protein>
    <submittedName>
        <fullName evidence="1">Uncharacterized protein</fullName>
    </submittedName>
</protein>
<accession>A0A8X6R125</accession>
<proteinExistence type="predicted"/>
<comment type="caution">
    <text evidence="1">The sequence shown here is derived from an EMBL/GenBank/DDBJ whole genome shotgun (WGS) entry which is preliminary data.</text>
</comment>
<keyword evidence="2" id="KW-1185">Reference proteome</keyword>
<organism evidence="1 2">
    <name type="scientific">Nephila pilipes</name>
    <name type="common">Giant wood spider</name>
    <name type="synonym">Nephila maculata</name>
    <dbReference type="NCBI Taxonomy" id="299642"/>
    <lineage>
        <taxon>Eukaryota</taxon>
        <taxon>Metazoa</taxon>
        <taxon>Ecdysozoa</taxon>
        <taxon>Arthropoda</taxon>
        <taxon>Chelicerata</taxon>
        <taxon>Arachnida</taxon>
        <taxon>Araneae</taxon>
        <taxon>Araneomorphae</taxon>
        <taxon>Entelegynae</taxon>
        <taxon>Araneoidea</taxon>
        <taxon>Nephilidae</taxon>
        <taxon>Nephila</taxon>
    </lineage>
</organism>
<reference evidence="1" key="1">
    <citation type="submission" date="2020-08" db="EMBL/GenBank/DDBJ databases">
        <title>Multicomponent nature underlies the extraordinary mechanical properties of spider dragline silk.</title>
        <authorList>
            <person name="Kono N."/>
            <person name="Nakamura H."/>
            <person name="Mori M."/>
            <person name="Yoshida Y."/>
            <person name="Ohtoshi R."/>
            <person name="Malay A.D."/>
            <person name="Moran D.A.P."/>
            <person name="Tomita M."/>
            <person name="Numata K."/>
            <person name="Arakawa K."/>
        </authorList>
    </citation>
    <scope>NUCLEOTIDE SEQUENCE</scope>
</reference>
<evidence type="ECO:0000313" key="2">
    <source>
        <dbReference type="Proteomes" id="UP000887013"/>
    </source>
</evidence>
<gene>
    <name evidence="1" type="ORF">NPIL_551691</name>
</gene>